<dbReference type="PANTHER" id="PTHR12247:SF132">
    <property type="entry name" value="POLYCOMB PROTEIN SCM"/>
    <property type="match status" value="1"/>
</dbReference>
<dbReference type="InterPro" id="IPR050548">
    <property type="entry name" value="PcG_chromatin_remod_factors"/>
</dbReference>
<dbReference type="GO" id="GO:0003682">
    <property type="term" value="F:chromatin binding"/>
    <property type="evidence" value="ECO:0007669"/>
    <property type="project" value="TreeGrafter"/>
</dbReference>
<dbReference type="SUPFAM" id="SSF63748">
    <property type="entry name" value="Tudor/PWWP/MBT"/>
    <property type="match status" value="2"/>
</dbReference>
<feature type="compositionally biased region" description="Pro residues" evidence="3">
    <location>
        <begin position="315"/>
        <end position="325"/>
    </location>
</feature>
<accession>A0A267FSI5</accession>
<feature type="non-terminal residue" evidence="4">
    <location>
        <position position="1"/>
    </location>
</feature>
<protein>
    <submittedName>
        <fullName evidence="4">Uncharacterized protein</fullName>
    </submittedName>
</protein>
<dbReference type="PROSITE" id="PS51079">
    <property type="entry name" value="MBT"/>
    <property type="match status" value="2"/>
</dbReference>
<evidence type="ECO:0000256" key="3">
    <source>
        <dbReference type="SAM" id="MobiDB-lite"/>
    </source>
</evidence>
<feature type="repeat" description="MBT" evidence="2">
    <location>
        <begin position="52"/>
        <end position="138"/>
    </location>
</feature>
<evidence type="ECO:0000313" key="4">
    <source>
        <dbReference type="EMBL" id="PAA76027.1"/>
    </source>
</evidence>
<dbReference type="STRING" id="282301.A0A267FSI5"/>
<organism evidence="4 5">
    <name type="scientific">Macrostomum lignano</name>
    <dbReference type="NCBI Taxonomy" id="282301"/>
    <lineage>
        <taxon>Eukaryota</taxon>
        <taxon>Metazoa</taxon>
        <taxon>Spiralia</taxon>
        <taxon>Lophotrochozoa</taxon>
        <taxon>Platyhelminthes</taxon>
        <taxon>Rhabditophora</taxon>
        <taxon>Macrostomorpha</taxon>
        <taxon>Macrostomida</taxon>
        <taxon>Macrostomidae</taxon>
        <taxon>Macrostomum</taxon>
    </lineage>
</organism>
<dbReference type="GO" id="GO:0045892">
    <property type="term" value="P:negative regulation of DNA-templated transcription"/>
    <property type="evidence" value="ECO:0007669"/>
    <property type="project" value="TreeGrafter"/>
</dbReference>
<dbReference type="OrthoDB" id="5912862at2759"/>
<sequence>AYQAQGVKLNCPKSWHFPTALHCHLLTVKRLKRTGAVYLSMSSTLAEIHSDFDWSDYLHQLGSAAGQAAPASCFKQAAVPPVNEFQPGQRLEAKDPRNLDNTCIATVIECLGPRLRLRLDGSDDRNDFYRLADSEDLFHHPSGRFIVPPLGYAKSMSTWPAFLARIEAAGNFAPAACFKRPPPAPARNTFAPGQRLEAVDRKHPQLVCPATVRDIRQDRLHVSFDGWRGAFDYWCRYDSRDIFPVGWCSAAGYPVQPPGSSVSYSPTTTTNNTTSTSSSSRFQSNRNKVKQASGASGVSTASPSAFSDRSSSAGSPPPPPPPPQPALQSNPDNDDVSIVNEADQSVAVSAHAPVLVTESEEDAAEPDSDMSGWSNAEVSRGLRYWRLSELAPLLQRHSVDGLALQSLTADTLVLGMGARVGPALKLVSRVERARRRQNLLRCLRALHRNS</sequence>
<proteinExistence type="predicted"/>
<keyword evidence="1" id="KW-0677">Repeat</keyword>
<name>A0A267FSI5_9PLAT</name>
<dbReference type="InterPro" id="IPR004092">
    <property type="entry name" value="Mbt"/>
</dbReference>
<dbReference type="CDD" id="cd20092">
    <property type="entry name" value="MBT_dScm-like_rpt2"/>
    <property type="match status" value="1"/>
</dbReference>
<dbReference type="Pfam" id="PF02820">
    <property type="entry name" value="MBT"/>
    <property type="match status" value="2"/>
</dbReference>
<feature type="compositionally biased region" description="Low complexity" evidence="3">
    <location>
        <begin position="299"/>
        <end position="314"/>
    </location>
</feature>
<dbReference type="SMART" id="SM00561">
    <property type="entry name" value="MBT"/>
    <property type="match status" value="2"/>
</dbReference>
<dbReference type="PANTHER" id="PTHR12247">
    <property type="entry name" value="POLYCOMB GROUP PROTEIN"/>
    <property type="match status" value="1"/>
</dbReference>
<dbReference type="Proteomes" id="UP000215902">
    <property type="component" value="Unassembled WGS sequence"/>
</dbReference>
<evidence type="ECO:0000313" key="5">
    <source>
        <dbReference type="Proteomes" id="UP000215902"/>
    </source>
</evidence>
<feature type="region of interest" description="Disordered" evidence="3">
    <location>
        <begin position="258"/>
        <end position="336"/>
    </location>
</feature>
<reference evidence="4 5" key="1">
    <citation type="submission" date="2017-06" db="EMBL/GenBank/DDBJ databases">
        <title>A platform for efficient transgenesis in Macrostomum lignano, a flatworm model organism for stem cell research.</title>
        <authorList>
            <person name="Berezikov E."/>
        </authorList>
    </citation>
    <scope>NUCLEOTIDE SEQUENCE [LARGE SCALE GENOMIC DNA]</scope>
    <source>
        <strain evidence="4">DV1</strain>
        <tissue evidence="4">Whole organism</tissue>
    </source>
</reference>
<dbReference type="GO" id="GO:0042393">
    <property type="term" value="F:histone binding"/>
    <property type="evidence" value="ECO:0007669"/>
    <property type="project" value="TreeGrafter"/>
</dbReference>
<evidence type="ECO:0000256" key="2">
    <source>
        <dbReference type="PROSITE-ProRule" id="PRU00459"/>
    </source>
</evidence>
<dbReference type="InterPro" id="IPR013761">
    <property type="entry name" value="SAM/pointed_sf"/>
</dbReference>
<dbReference type="GO" id="GO:0005634">
    <property type="term" value="C:nucleus"/>
    <property type="evidence" value="ECO:0007669"/>
    <property type="project" value="InterPro"/>
</dbReference>
<dbReference type="SUPFAM" id="SSF47769">
    <property type="entry name" value="SAM/Pointed domain"/>
    <property type="match status" value="1"/>
</dbReference>
<feature type="repeat" description="MBT" evidence="2">
    <location>
        <begin position="157"/>
        <end position="258"/>
    </location>
</feature>
<gene>
    <name evidence="4" type="ORF">BOX15_Mlig002742g1</name>
</gene>
<dbReference type="Gene3D" id="2.30.30.140">
    <property type="match status" value="2"/>
</dbReference>
<dbReference type="AlphaFoldDB" id="A0A267FSI5"/>
<keyword evidence="5" id="KW-1185">Reference proteome</keyword>
<dbReference type="EMBL" id="NIVC01000847">
    <property type="protein sequence ID" value="PAA76027.1"/>
    <property type="molecule type" value="Genomic_DNA"/>
</dbReference>
<dbReference type="Gene3D" id="1.10.150.50">
    <property type="entry name" value="Transcription Factor, Ets-1"/>
    <property type="match status" value="1"/>
</dbReference>
<evidence type="ECO:0000256" key="1">
    <source>
        <dbReference type="ARBA" id="ARBA00022737"/>
    </source>
</evidence>
<comment type="caution">
    <text evidence="4">The sequence shown here is derived from an EMBL/GenBank/DDBJ whole genome shotgun (WGS) entry which is preliminary data.</text>
</comment>
<feature type="compositionally biased region" description="Low complexity" evidence="3">
    <location>
        <begin position="260"/>
        <end position="280"/>
    </location>
</feature>